<dbReference type="Proteomes" id="UP000319783">
    <property type="component" value="Unassembled WGS sequence"/>
</dbReference>
<sequence>MLRETLGYDVAVNPIDILVSNEKGLAWLFLFGKHVPNSFEDAFVYKDVITVIG</sequence>
<reference evidence="1 2" key="1">
    <citation type="submission" date="2019-04" db="EMBL/GenBank/DDBJ databases">
        <title>Genome of a novel bacterium Candidatus Jettenia ecosi reconstructed from metagenome of an anammox bioreactor.</title>
        <authorList>
            <person name="Mardanov A.V."/>
            <person name="Beletsky A.V."/>
            <person name="Ravin N.V."/>
            <person name="Botchkova E.A."/>
            <person name="Litti Y.V."/>
            <person name="Nozhevnikova A.N."/>
        </authorList>
    </citation>
    <scope>NUCLEOTIDE SEQUENCE [LARGE SCALE GENOMIC DNA]</scope>
    <source>
        <strain evidence="1">J2</strain>
    </source>
</reference>
<dbReference type="EMBL" id="SULG01000031">
    <property type="protein sequence ID" value="TLD41985.1"/>
    <property type="molecule type" value="Genomic_DNA"/>
</dbReference>
<comment type="caution">
    <text evidence="1">The sequence shown here is derived from an EMBL/GenBank/DDBJ whole genome shotgun (WGS) entry which is preliminary data.</text>
</comment>
<dbReference type="AlphaFoldDB" id="A0A533QB96"/>
<proteinExistence type="predicted"/>
<evidence type="ECO:0000313" key="2">
    <source>
        <dbReference type="Proteomes" id="UP000319783"/>
    </source>
</evidence>
<accession>A0A533QB96</accession>
<gene>
    <name evidence="1" type="ORF">JETT_1774</name>
</gene>
<organism evidence="1 2">
    <name type="scientific">Candidatus Jettenia ecosi</name>
    <dbReference type="NCBI Taxonomy" id="2494326"/>
    <lineage>
        <taxon>Bacteria</taxon>
        <taxon>Pseudomonadati</taxon>
        <taxon>Planctomycetota</taxon>
        <taxon>Candidatus Brocadiia</taxon>
        <taxon>Candidatus Brocadiales</taxon>
        <taxon>Candidatus Brocadiaceae</taxon>
        <taxon>Candidatus Jettenia</taxon>
    </lineage>
</organism>
<protein>
    <submittedName>
        <fullName evidence="1">Uncharacterized protein</fullName>
    </submittedName>
</protein>
<name>A0A533QB96_9BACT</name>
<evidence type="ECO:0000313" key="1">
    <source>
        <dbReference type="EMBL" id="TLD41985.1"/>
    </source>
</evidence>